<name>A0ABY8PR89_9BACT</name>
<evidence type="ECO:0000313" key="7">
    <source>
        <dbReference type="EMBL" id="WGS65130.1"/>
    </source>
</evidence>
<reference evidence="7 8" key="1">
    <citation type="submission" date="2021-02" db="EMBL/GenBank/DDBJ databases">
        <title>Characterization of Marinitoga sp. nov. str. BP5-C20A.</title>
        <authorList>
            <person name="Erauso G."/>
            <person name="Postec A."/>
        </authorList>
    </citation>
    <scope>NUCLEOTIDE SEQUENCE [LARGE SCALE GENOMIC DNA]</scope>
    <source>
        <strain evidence="7 8">BP5-C20A</strain>
    </source>
</reference>
<evidence type="ECO:0000256" key="1">
    <source>
        <dbReference type="ARBA" id="ARBA00004141"/>
    </source>
</evidence>
<dbReference type="RefSeq" id="WP_280999325.1">
    <property type="nucleotide sequence ID" value="NZ_CP069362.1"/>
</dbReference>
<dbReference type="InterPro" id="IPR052902">
    <property type="entry name" value="ABC-2_transporter"/>
</dbReference>
<comment type="subcellular location">
    <subcellularLocation>
        <location evidence="1">Membrane</location>
        <topology evidence="1">Multi-pass membrane protein</topology>
    </subcellularLocation>
</comment>
<feature type="transmembrane region" description="Helical" evidence="5">
    <location>
        <begin position="157"/>
        <end position="179"/>
    </location>
</feature>
<feature type="transmembrane region" description="Helical" evidence="5">
    <location>
        <begin position="199"/>
        <end position="232"/>
    </location>
</feature>
<keyword evidence="2 5" id="KW-0812">Transmembrane</keyword>
<feature type="transmembrane region" description="Helical" evidence="5">
    <location>
        <begin position="270"/>
        <end position="288"/>
    </location>
</feature>
<accession>A0ABY8PR89</accession>
<keyword evidence="4 5" id="KW-0472">Membrane</keyword>
<keyword evidence="3 5" id="KW-1133">Transmembrane helix</keyword>
<evidence type="ECO:0000256" key="3">
    <source>
        <dbReference type="ARBA" id="ARBA00022989"/>
    </source>
</evidence>
<dbReference type="PROSITE" id="PS51012">
    <property type="entry name" value="ABC_TM2"/>
    <property type="match status" value="1"/>
</dbReference>
<proteinExistence type="predicted"/>
<keyword evidence="8" id="KW-1185">Reference proteome</keyword>
<feature type="transmembrane region" description="Helical" evidence="5">
    <location>
        <begin position="238"/>
        <end position="261"/>
    </location>
</feature>
<sequence>MNKIFWLSKYITKEALRNKAELFFTLFFPLIFLIIFGFVFNDQYSNSLMSVAIYSEDKNIIEDLSDIYKIINIDNIEDVPKNIKNGNYDVGVIIEGKKVTIYYDETNMNNTSLIQGLELNIKKAILNKDNTTKNFNYIKINEKNVLLTKVKTSYIDYLLTGVIAISLLSNGMFSVITVFGRYKRLNVLKRFILVPIKSYTFVIGITLTRIFISFISLLILIFSSTIIFNLSIVINWPLYLLLSFTSTIGMMGFGLLFLFLFKKSETAQNAASIFFTLMMFFSGIYFPIEFLPKTLKIISYLFPIKYIVDSLRYISGIELMDLNIFLLINGIMLFGGIFLLIFASKRFLLPEK</sequence>
<feature type="transmembrane region" description="Helical" evidence="5">
    <location>
        <begin position="322"/>
        <end position="343"/>
    </location>
</feature>
<dbReference type="PANTHER" id="PTHR43027:SF1">
    <property type="entry name" value="DOXORUBICIN RESISTANCE ABC TRANSPORTER PERMEASE PROTEIN DRRC-RELATED"/>
    <property type="match status" value="1"/>
</dbReference>
<feature type="domain" description="ABC transmembrane type-2" evidence="6">
    <location>
        <begin position="119"/>
        <end position="345"/>
    </location>
</feature>
<evidence type="ECO:0000256" key="4">
    <source>
        <dbReference type="ARBA" id="ARBA00023136"/>
    </source>
</evidence>
<protein>
    <submittedName>
        <fullName evidence="7">ABC transporter permease</fullName>
    </submittedName>
</protein>
<dbReference type="InterPro" id="IPR013525">
    <property type="entry name" value="ABC2_TM"/>
</dbReference>
<evidence type="ECO:0000259" key="6">
    <source>
        <dbReference type="PROSITE" id="PS51012"/>
    </source>
</evidence>
<feature type="transmembrane region" description="Helical" evidence="5">
    <location>
        <begin position="21"/>
        <end position="40"/>
    </location>
</feature>
<evidence type="ECO:0000313" key="8">
    <source>
        <dbReference type="Proteomes" id="UP001232493"/>
    </source>
</evidence>
<dbReference type="Pfam" id="PF12698">
    <property type="entry name" value="ABC2_membrane_3"/>
    <property type="match status" value="1"/>
</dbReference>
<evidence type="ECO:0000256" key="5">
    <source>
        <dbReference type="SAM" id="Phobius"/>
    </source>
</evidence>
<organism evidence="7 8">
    <name type="scientific">Marinitoga aeolica</name>
    <dbReference type="NCBI Taxonomy" id="2809031"/>
    <lineage>
        <taxon>Bacteria</taxon>
        <taxon>Thermotogati</taxon>
        <taxon>Thermotogota</taxon>
        <taxon>Thermotogae</taxon>
        <taxon>Petrotogales</taxon>
        <taxon>Petrotogaceae</taxon>
        <taxon>Marinitoga</taxon>
    </lineage>
</organism>
<evidence type="ECO:0000256" key="2">
    <source>
        <dbReference type="ARBA" id="ARBA00022692"/>
    </source>
</evidence>
<gene>
    <name evidence="7" type="ORF">JRV97_00825</name>
</gene>
<dbReference type="InterPro" id="IPR047817">
    <property type="entry name" value="ABC2_TM_bact-type"/>
</dbReference>
<dbReference type="PANTHER" id="PTHR43027">
    <property type="entry name" value="DOXORUBICIN RESISTANCE ABC TRANSPORTER PERMEASE PROTEIN DRRC-RELATED"/>
    <property type="match status" value="1"/>
</dbReference>
<dbReference type="Proteomes" id="UP001232493">
    <property type="component" value="Chromosome"/>
</dbReference>
<dbReference type="EMBL" id="CP069362">
    <property type="protein sequence ID" value="WGS65130.1"/>
    <property type="molecule type" value="Genomic_DNA"/>
</dbReference>